<reference evidence="2" key="2">
    <citation type="journal article" date="2022" name="Microbiol. Resour. Announc.">
        <title>Metagenome Sequencing to Explore Phylogenomics of Terrestrial Cyanobacteria.</title>
        <authorList>
            <person name="Ward R.D."/>
            <person name="Stajich J.E."/>
            <person name="Johansen J.R."/>
            <person name="Huntemann M."/>
            <person name="Clum A."/>
            <person name="Foster B."/>
            <person name="Foster B."/>
            <person name="Roux S."/>
            <person name="Palaniappan K."/>
            <person name="Varghese N."/>
            <person name="Mukherjee S."/>
            <person name="Reddy T.B.K."/>
            <person name="Daum C."/>
            <person name="Copeland A."/>
            <person name="Chen I.A."/>
            <person name="Ivanova N.N."/>
            <person name="Kyrpides N.C."/>
            <person name="Shapiro N."/>
            <person name="Eloe-Fadrosh E.A."/>
            <person name="Pietrasiak N."/>
        </authorList>
    </citation>
    <scope>NUCLEOTIDE SEQUENCE</scope>
    <source>
        <strain evidence="2">CPER-KK1</strain>
    </source>
</reference>
<organism evidence="2 3">
    <name type="scientific">Symplocastrum torsivum CPER-KK1</name>
    <dbReference type="NCBI Taxonomy" id="450513"/>
    <lineage>
        <taxon>Bacteria</taxon>
        <taxon>Bacillati</taxon>
        <taxon>Cyanobacteriota</taxon>
        <taxon>Cyanophyceae</taxon>
        <taxon>Oscillatoriophycideae</taxon>
        <taxon>Oscillatoriales</taxon>
        <taxon>Microcoleaceae</taxon>
        <taxon>Symplocastrum</taxon>
    </lineage>
</organism>
<gene>
    <name evidence="2" type="ORF">KME25_28125</name>
</gene>
<protein>
    <submittedName>
        <fullName evidence="2">Uncharacterized protein</fullName>
    </submittedName>
</protein>
<dbReference type="EMBL" id="JAHHIF010000058">
    <property type="protein sequence ID" value="MBW4548278.1"/>
    <property type="molecule type" value="Genomic_DNA"/>
</dbReference>
<reference evidence="2" key="1">
    <citation type="submission" date="2021-05" db="EMBL/GenBank/DDBJ databases">
        <authorList>
            <person name="Pietrasiak N."/>
            <person name="Ward R."/>
            <person name="Stajich J.E."/>
            <person name="Kurbessoian T."/>
        </authorList>
    </citation>
    <scope>NUCLEOTIDE SEQUENCE</scope>
    <source>
        <strain evidence="2">CPER-KK1</strain>
    </source>
</reference>
<feature type="compositionally biased region" description="Polar residues" evidence="1">
    <location>
        <begin position="12"/>
        <end position="25"/>
    </location>
</feature>
<evidence type="ECO:0000256" key="1">
    <source>
        <dbReference type="SAM" id="MobiDB-lite"/>
    </source>
</evidence>
<evidence type="ECO:0000313" key="3">
    <source>
        <dbReference type="Proteomes" id="UP000753908"/>
    </source>
</evidence>
<evidence type="ECO:0000313" key="2">
    <source>
        <dbReference type="EMBL" id="MBW4548278.1"/>
    </source>
</evidence>
<comment type="caution">
    <text evidence="2">The sequence shown here is derived from an EMBL/GenBank/DDBJ whole genome shotgun (WGS) entry which is preliminary data.</text>
</comment>
<sequence>MTEDFIPDLDQTPGSETPFPGNTLSEPNRVPLKILVISSPKGVTNTIHTFYRLGYAQISEWSKPQPTQTPGEVMSVLSRRIPID</sequence>
<dbReference type="AlphaFoldDB" id="A0A951UCC1"/>
<proteinExistence type="predicted"/>
<dbReference type="Proteomes" id="UP000753908">
    <property type="component" value="Unassembled WGS sequence"/>
</dbReference>
<accession>A0A951UCC1</accession>
<feature type="region of interest" description="Disordered" evidence="1">
    <location>
        <begin position="1"/>
        <end position="25"/>
    </location>
</feature>
<name>A0A951UCC1_9CYAN</name>